<name>A0A179I8Q7_CORDF</name>
<proteinExistence type="predicted"/>
<evidence type="ECO:0000313" key="2">
    <source>
        <dbReference type="Proteomes" id="UP000243081"/>
    </source>
</evidence>
<keyword evidence="2" id="KW-1185">Reference proteome</keyword>
<accession>A0A179I8Q7</accession>
<gene>
    <name evidence="1" type="ORF">LLEC1_06948</name>
</gene>
<sequence>ERGDGAGLRRQVCSRCPRDEPVDATHDGDLLSYVVRKVYGTFDRLCCDLRRLLCATLRPAAQANFWHFWHL</sequence>
<feature type="non-terminal residue" evidence="1">
    <location>
        <position position="71"/>
    </location>
</feature>
<dbReference type="Proteomes" id="UP000243081">
    <property type="component" value="Unassembled WGS sequence"/>
</dbReference>
<protein>
    <submittedName>
        <fullName evidence="1">Uncharacterized protein</fullName>
    </submittedName>
</protein>
<comment type="caution">
    <text evidence="1">The sequence shown here is derived from an EMBL/GenBank/DDBJ whole genome shotgun (WGS) entry which is preliminary data.</text>
</comment>
<dbReference type="AlphaFoldDB" id="A0A179I8Q7"/>
<organism evidence="1 2">
    <name type="scientific">Cordyceps confragosa</name>
    <name type="common">Lecanicillium lecanii</name>
    <dbReference type="NCBI Taxonomy" id="2714763"/>
    <lineage>
        <taxon>Eukaryota</taxon>
        <taxon>Fungi</taxon>
        <taxon>Dikarya</taxon>
        <taxon>Ascomycota</taxon>
        <taxon>Pezizomycotina</taxon>
        <taxon>Sordariomycetes</taxon>
        <taxon>Hypocreomycetidae</taxon>
        <taxon>Hypocreales</taxon>
        <taxon>Cordycipitaceae</taxon>
        <taxon>Akanthomyces</taxon>
    </lineage>
</organism>
<feature type="non-terminal residue" evidence="1">
    <location>
        <position position="1"/>
    </location>
</feature>
<dbReference type="EMBL" id="LUKN01002705">
    <property type="protein sequence ID" value="OAQ98672.1"/>
    <property type="molecule type" value="Genomic_DNA"/>
</dbReference>
<reference evidence="1 2" key="1">
    <citation type="submission" date="2016-03" db="EMBL/GenBank/DDBJ databases">
        <title>Fine-scale spatial genetic structure of a fungal parasite of coffee scale insects.</title>
        <authorList>
            <person name="Jackson D."/>
            <person name="Zemenick K.A."/>
            <person name="Malloure B."/>
            <person name="Quandt C.A."/>
            <person name="James T.Y."/>
        </authorList>
    </citation>
    <scope>NUCLEOTIDE SEQUENCE [LARGE SCALE GENOMIC DNA]</scope>
    <source>
        <strain evidence="1 2">UM487</strain>
    </source>
</reference>
<evidence type="ECO:0000313" key="1">
    <source>
        <dbReference type="EMBL" id="OAQ98672.1"/>
    </source>
</evidence>